<dbReference type="InterPro" id="IPR057666">
    <property type="entry name" value="DrpA_SLOG"/>
</dbReference>
<dbReference type="Pfam" id="PF21102">
    <property type="entry name" value="DprA_N"/>
    <property type="match status" value="1"/>
</dbReference>
<reference evidence="4 5" key="1">
    <citation type="submission" date="2021-06" db="EMBL/GenBank/DDBJ databases">
        <title>50 bacteria genomes isolated from Dapeng, Shenzhen, China.</title>
        <authorList>
            <person name="Zheng W."/>
            <person name="Yu S."/>
            <person name="Huang Y."/>
        </authorList>
    </citation>
    <scope>NUCLEOTIDE SEQUENCE [LARGE SCALE GENOMIC DNA]</scope>
    <source>
        <strain evidence="4 5">DP1N14-2</strain>
    </source>
</reference>
<comment type="similarity">
    <text evidence="1">Belongs to the DprA/Smf family.</text>
</comment>
<dbReference type="InterPro" id="IPR003488">
    <property type="entry name" value="DprA"/>
</dbReference>
<name>A0ABS7NFD9_9RHOB</name>
<proteinExistence type="inferred from homology"/>
<gene>
    <name evidence="4" type="primary">dprA</name>
    <name evidence="4" type="ORF">KUV26_08170</name>
</gene>
<dbReference type="Pfam" id="PF02481">
    <property type="entry name" value="DNA_processg_A"/>
    <property type="match status" value="1"/>
</dbReference>
<dbReference type="NCBIfam" id="TIGR00732">
    <property type="entry name" value="dprA"/>
    <property type="match status" value="1"/>
</dbReference>
<feature type="domain" description="DprA winged helix" evidence="3">
    <location>
        <begin position="322"/>
        <end position="382"/>
    </location>
</feature>
<accession>A0ABS7NFD9</accession>
<organism evidence="4 5">
    <name type="scientific">Leisingera daeponensis</name>
    <dbReference type="NCBI Taxonomy" id="405746"/>
    <lineage>
        <taxon>Bacteria</taxon>
        <taxon>Pseudomonadati</taxon>
        <taxon>Pseudomonadota</taxon>
        <taxon>Alphaproteobacteria</taxon>
        <taxon>Rhodobacterales</taxon>
        <taxon>Roseobacteraceae</taxon>
        <taxon>Leisingera</taxon>
    </lineage>
</organism>
<evidence type="ECO:0000259" key="2">
    <source>
        <dbReference type="Pfam" id="PF02481"/>
    </source>
</evidence>
<dbReference type="Gene3D" id="1.10.10.10">
    <property type="entry name" value="Winged helix-like DNA-binding domain superfamily/Winged helix DNA-binding domain"/>
    <property type="match status" value="1"/>
</dbReference>
<dbReference type="Proteomes" id="UP000766629">
    <property type="component" value="Unassembled WGS sequence"/>
</dbReference>
<evidence type="ECO:0000313" key="4">
    <source>
        <dbReference type="EMBL" id="MBY6139404.1"/>
    </source>
</evidence>
<feature type="domain" description="Smf/DprA SLOG" evidence="2">
    <location>
        <begin position="89"/>
        <end position="295"/>
    </location>
</feature>
<dbReference type="EMBL" id="JAHVJA010000002">
    <property type="protein sequence ID" value="MBY6139404.1"/>
    <property type="molecule type" value="Genomic_DNA"/>
</dbReference>
<sequence>MTEEAHSSTHPPLPPTTEDNRYSWLRLLRSKRVGPVTFHRLLAEYGSAQNALDALPEVARSAGIKGYETCPAKAVDDEIKTAKAAKARLLCFSDTDYPELLRGLKDAPPLLWAIGDLSVLERPMISMVGARNASSLGLRMARSLARGLGDAGFTVVSGMARGIDSAAHQAALETGTIAVLAGGADVIYPADNARLAGQISESGLRLSERPMGLTPQARDFPKRNRIIAAMSRAVVVVEAAAKSGSLITARDALDYGREVLAVPGHPFDARSSGCNWLIRDGAILVRDAADVLEALPPPEQDRPPAADPQDLRQALAALPPPPPQRRSLADTHALHQQILGRLGPSPTSEAQLIRDLSLPPQQIAPALTDLELEGAIRRQPGGMLSKTFPGDED</sequence>
<dbReference type="SUPFAM" id="SSF102405">
    <property type="entry name" value="MCP/YpsA-like"/>
    <property type="match status" value="1"/>
</dbReference>
<evidence type="ECO:0000259" key="3">
    <source>
        <dbReference type="Pfam" id="PF17782"/>
    </source>
</evidence>
<evidence type="ECO:0000313" key="5">
    <source>
        <dbReference type="Proteomes" id="UP000766629"/>
    </source>
</evidence>
<dbReference type="Pfam" id="PF17782">
    <property type="entry name" value="WHD_DprA"/>
    <property type="match status" value="1"/>
</dbReference>
<dbReference type="PANTHER" id="PTHR43022">
    <property type="entry name" value="PROTEIN SMF"/>
    <property type="match status" value="1"/>
</dbReference>
<comment type="caution">
    <text evidence="4">The sequence shown here is derived from an EMBL/GenBank/DDBJ whole genome shotgun (WGS) entry which is preliminary data.</text>
</comment>
<protein>
    <submittedName>
        <fullName evidence="4">DNA-processing protein DprA</fullName>
    </submittedName>
</protein>
<dbReference type="RefSeq" id="WP_222507979.1">
    <property type="nucleotide sequence ID" value="NZ_JAHVJA010000002.1"/>
</dbReference>
<dbReference type="InterPro" id="IPR036388">
    <property type="entry name" value="WH-like_DNA-bd_sf"/>
</dbReference>
<dbReference type="PANTHER" id="PTHR43022:SF1">
    <property type="entry name" value="PROTEIN SMF"/>
    <property type="match status" value="1"/>
</dbReference>
<dbReference type="InterPro" id="IPR041614">
    <property type="entry name" value="DprA_WH"/>
</dbReference>
<keyword evidence="5" id="KW-1185">Reference proteome</keyword>
<evidence type="ECO:0000256" key="1">
    <source>
        <dbReference type="ARBA" id="ARBA00006525"/>
    </source>
</evidence>
<dbReference type="Gene3D" id="3.40.50.450">
    <property type="match status" value="1"/>
</dbReference>